<dbReference type="Proteomes" id="UP000282674">
    <property type="component" value="Unassembled WGS sequence"/>
</dbReference>
<proteinExistence type="predicted"/>
<organism evidence="1 2">
    <name type="scientific">Actinomadura harenae</name>
    <dbReference type="NCBI Taxonomy" id="2483351"/>
    <lineage>
        <taxon>Bacteria</taxon>
        <taxon>Bacillati</taxon>
        <taxon>Actinomycetota</taxon>
        <taxon>Actinomycetes</taxon>
        <taxon>Streptosporangiales</taxon>
        <taxon>Thermomonosporaceae</taxon>
        <taxon>Actinomadura</taxon>
    </lineage>
</organism>
<dbReference type="AlphaFoldDB" id="A0A3M2MFC4"/>
<sequence>MQAPSDTAARRELLALVHRRRLLPNLEISGDLDELSPLYGIDRDRAVNELFDAVRLVESIEAGVTHWSEVVPDAVGLDRDGQALSAARTRVELALDALLGGAR</sequence>
<evidence type="ECO:0000313" key="1">
    <source>
        <dbReference type="EMBL" id="RMI47573.1"/>
    </source>
</evidence>
<accession>A0A3M2MFC4</accession>
<protein>
    <submittedName>
        <fullName evidence="1">Uncharacterized protein</fullName>
    </submittedName>
</protein>
<evidence type="ECO:0000313" key="2">
    <source>
        <dbReference type="Proteomes" id="UP000282674"/>
    </source>
</evidence>
<name>A0A3M2MFC4_9ACTN</name>
<reference evidence="1 2" key="1">
    <citation type="submission" date="2018-10" db="EMBL/GenBank/DDBJ databases">
        <title>Isolation from soil.</title>
        <authorList>
            <person name="Hu J."/>
        </authorList>
    </citation>
    <scope>NUCLEOTIDE SEQUENCE [LARGE SCALE GENOMIC DNA]</scope>
    <source>
        <strain evidence="1 2">NEAU-Ht49</strain>
    </source>
</reference>
<keyword evidence="2" id="KW-1185">Reference proteome</keyword>
<gene>
    <name evidence="1" type="ORF">EBO15_01335</name>
</gene>
<dbReference type="EMBL" id="RFFG01000002">
    <property type="protein sequence ID" value="RMI47573.1"/>
    <property type="molecule type" value="Genomic_DNA"/>
</dbReference>
<comment type="caution">
    <text evidence="1">The sequence shown here is derived from an EMBL/GenBank/DDBJ whole genome shotgun (WGS) entry which is preliminary data.</text>
</comment>